<sequence length="347" mass="39051">MPASPTSTSSPRSSSEPTTAMSLTSNEARLILLERQLQAEKERNASDSDSDTVGKKRKAKQPSTQWYGRGIPKLVALFGDLEAMLDDALKYELRDLGDTSQDDADFENKDAGEIEKIKNEQTRAYRNILAFCKLLPSFHKRFVDNPLEIKSICAQGATSARGDDISKLGKTIPIWINEQWRDATPLNVKDRNTRGLYHDITGMLLCPITLDWDDENLRAQLRNFSYEGNMYANHLLRCLYFNFKGNPQHPDKGFLKSALLVKTFKHIFTSPNSADDVSILVRNEAEAAPSGLENVPPPPKTRRTNKRKPKVRKAVSAKLQMTEVTPRSIAYTAVQVGVDMQICHSYY</sequence>
<dbReference type="InterPro" id="IPR046521">
    <property type="entry name" value="DUF6698"/>
</dbReference>
<dbReference type="AlphaFoldDB" id="A0A9P6ENK7"/>
<keyword evidence="3" id="KW-1185">Reference proteome</keyword>
<feature type="region of interest" description="Disordered" evidence="1">
    <location>
        <begin position="1"/>
        <end position="64"/>
    </location>
</feature>
<feature type="compositionally biased region" description="Basic and acidic residues" evidence="1">
    <location>
        <begin position="37"/>
        <end position="46"/>
    </location>
</feature>
<dbReference type="Proteomes" id="UP000807306">
    <property type="component" value="Unassembled WGS sequence"/>
</dbReference>
<protein>
    <submittedName>
        <fullName evidence="2">Uncharacterized protein</fullName>
    </submittedName>
</protein>
<comment type="caution">
    <text evidence="2">The sequence shown here is derived from an EMBL/GenBank/DDBJ whole genome shotgun (WGS) entry which is preliminary data.</text>
</comment>
<accession>A0A9P6ENK7</accession>
<feature type="compositionally biased region" description="Basic residues" evidence="1">
    <location>
        <begin position="300"/>
        <end position="310"/>
    </location>
</feature>
<name>A0A9P6ENK7_9AGAR</name>
<dbReference type="OrthoDB" id="3160134at2759"/>
<feature type="region of interest" description="Disordered" evidence="1">
    <location>
        <begin position="288"/>
        <end position="310"/>
    </location>
</feature>
<dbReference type="EMBL" id="MU157832">
    <property type="protein sequence ID" value="KAF9532138.1"/>
    <property type="molecule type" value="Genomic_DNA"/>
</dbReference>
<evidence type="ECO:0000256" key="1">
    <source>
        <dbReference type="SAM" id="MobiDB-lite"/>
    </source>
</evidence>
<gene>
    <name evidence="2" type="ORF">CPB83DRAFT_890899</name>
</gene>
<organism evidence="2 3">
    <name type="scientific">Crepidotus variabilis</name>
    <dbReference type="NCBI Taxonomy" id="179855"/>
    <lineage>
        <taxon>Eukaryota</taxon>
        <taxon>Fungi</taxon>
        <taxon>Dikarya</taxon>
        <taxon>Basidiomycota</taxon>
        <taxon>Agaricomycotina</taxon>
        <taxon>Agaricomycetes</taxon>
        <taxon>Agaricomycetidae</taxon>
        <taxon>Agaricales</taxon>
        <taxon>Agaricineae</taxon>
        <taxon>Crepidotaceae</taxon>
        <taxon>Crepidotus</taxon>
    </lineage>
</organism>
<reference evidence="2" key="1">
    <citation type="submission" date="2020-11" db="EMBL/GenBank/DDBJ databases">
        <authorList>
            <consortium name="DOE Joint Genome Institute"/>
            <person name="Ahrendt S."/>
            <person name="Riley R."/>
            <person name="Andreopoulos W."/>
            <person name="Labutti K."/>
            <person name="Pangilinan J."/>
            <person name="Ruiz-Duenas F.J."/>
            <person name="Barrasa J.M."/>
            <person name="Sanchez-Garcia M."/>
            <person name="Camarero S."/>
            <person name="Miyauchi S."/>
            <person name="Serrano A."/>
            <person name="Linde D."/>
            <person name="Babiker R."/>
            <person name="Drula E."/>
            <person name="Ayuso-Fernandez I."/>
            <person name="Pacheco R."/>
            <person name="Padilla G."/>
            <person name="Ferreira P."/>
            <person name="Barriuso J."/>
            <person name="Kellner H."/>
            <person name="Castanera R."/>
            <person name="Alfaro M."/>
            <person name="Ramirez L."/>
            <person name="Pisabarro A.G."/>
            <person name="Kuo A."/>
            <person name="Tritt A."/>
            <person name="Lipzen A."/>
            <person name="He G."/>
            <person name="Yan M."/>
            <person name="Ng V."/>
            <person name="Cullen D."/>
            <person name="Martin F."/>
            <person name="Rosso M.-N."/>
            <person name="Henrissat B."/>
            <person name="Hibbett D."/>
            <person name="Martinez A.T."/>
            <person name="Grigoriev I.V."/>
        </authorList>
    </citation>
    <scope>NUCLEOTIDE SEQUENCE</scope>
    <source>
        <strain evidence="2">CBS 506.95</strain>
    </source>
</reference>
<dbReference type="Pfam" id="PF20414">
    <property type="entry name" value="DUF6698"/>
    <property type="match status" value="1"/>
</dbReference>
<evidence type="ECO:0000313" key="2">
    <source>
        <dbReference type="EMBL" id="KAF9532138.1"/>
    </source>
</evidence>
<evidence type="ECO:0000313" key="3">
    <source>
        <dbReference type="Proteomes" id="UP000807306"/>
    </source>
</evidence>
<feature type="compositionally biased region" description="Low complexity" evidence="1">
    <location>
        <begin position="1"/>
        <end position="19"/>
    </location>
</feature>
<proteinExistence type="predicted"/>